<dbReference type="RefSeq" id="WP_108401541.1">
    <property type="nucleotide sequence ID" value="NZ_NESP01000001.1"/>
</dbReference>
<evidence type="ECO:0000259" key="5">
    <source>
        <dbReference type="Pfam" id="PF25917"/>
    </source>
</evidence>
<sequence length="363" mass="37921">MLSPFLPSRRIALAFFFSVTLAACGKGPAPQEPVRAVKVLTVGESGSTMDLEFSGEVRARVESSLGFRVAGKLLSRPAEIGQRVKAGELLAQLDPQDYRVTADAAAAQLVAAQSSRDVASADFKRYQDLHAQGFISVAELQRREAAYISAQAQWKQAQAQSSVQGNQSGYTRLLADGAGIVTSVDASAGQVVAAGQPVVRLALDGPRDVVFSVAEDKLGLLKTGAKVKVRQWVDGKLLEAVVRDVSASADTVTRSFLVKAALPKEATPVLGSTVTVTLSLGDAVAVKSIKLPTSALRLEAGATSVWLLDPNTMTVKAQTIEVNTAEGNDAVVTSGLQNGDQVVISGVHVLTAGQKVSIFGAAK</sequence>
<evidence type="ECO:0000256" key="3">
    <source>
        <dbReference type="ARBA" id="ARBA00022448"/>
    </source>
</evidence>
<evidence type="ECO:0000256" key="4">
    <source>
        <dbReference type="SAM" id="SignalP"/>
    </source>
</evidence>
<dbReference type="Gene3D" id="2.40.50.100">
    <property type="match status" value="1"/>
</dbReference>
<organism evidence="7 8">
    <name type="scientific">Limnohabitans curvus</name>
    <dbReference type="NCBI Taxonomy" id="323423"/>
    <lineage>
        <taxon>Bacteria</taxon>
        <taxon>Pseudomonadati</taxon>
        <taxon>Pseudomonadota</taxon>
        <taxon>Betaproteobacteria</taxon>
        <taxon>Burkholderiales</taxon>
        <taxon>Comamonadaceae</taxon>
        <taxon>Limnohabitans</taxon>
    </lineage>
</organism>
<evidence type="ECO:0000259" key="6">
    <source>
        <dbReference type="Pfam" id="PF25967"/>
    </source>
</evidence>
<proteinExistence type="inferred from homology"/>
<comment type="similarity">
    <text evidence="2">Belongs to the membrane fusion protein (MFP) (TC 8.A.1) family.</text>
</comment>
<reference evidence="7 8" key="1">
    <citation type="submission" date="2017-04" db="EMBL/GenBank/DDBJ databases">
        <title>Unexpected and diverse lifestyles within the genus Limnohabitans.</title>
        <authorList>
            <person name="Kasalicky V."/>
            <person name="Mehrshad M."/>
            <person name="Andrei S.-A."/>
            <person name="Salcher M."/>
            <person name="Kratochvilova H."/>
            <person name="Simek K."/>
            <person name="Ghai R."/>
        </authorList>
    </citation>
    <scope>NUCLEOTIDE SEQUENCE [LARGE SCALE GENOMIC DNA]</scope>
    <source>
        <strain evidence="7 8">MWH-C5</strain>
    </source>
</reference>
<dbReference type="Gene3D" id="1.10.287.470">
    <property type="entry name" value="Helix hairpin bin"/>
    <property type="match status" value="1"/>
</dbReference>
<feature type="signal peptide" evidence="4">
    <location>
        <begin position="1"/>
        <end position="22"/>
    </location>
</feature>
<evidence type="ECO:0000256" key="1">
    <source>
        <dbReference type="ARBA" id="ARBA00004196"/>
    </source>
</evidence>
<evidence type="ECO:0000313" key="7">
    <source>
        <dbReference type="EMBL" id="PUE58431.1"/>
    </source>
</evidence>
<accession>A0A315EMF3</accession>
<name>A0A315EMF3_9BURK</name>
<dbReference type="InterPro" id="IPR058627">
    <property type="entry name" value="MdtA-like_C"/>
</dbReference>
<keyword evidence="3" id="KW-0813">Transport</keyword>
<feature type="domain" description="Multidrug resistance protein MdtA-like C-terminal permuted SH3" evidence="6">
    <location>
        <begin position="291"/>
        <end position="347"/>
    </location>
</feature>
<dbReference type="Gene3D" id="2.40.30.170">
    <property type="match status" value="1"/>
</dbReference>
<dbReference type="AlphaFoldDB" id="A0A315EMF3"/>
<evidence type="ECO:0000256" key="2">
    <source>
        <dbReference type="ARBA" id="ARBA00009477"/>
    </source>
</evidence>
<dbReference type="NCBIfam" id="TIGR01730">
    <property type="entry name" value="RND_mfp"/>
    <property type="match status" value="1"/>
</dbReference>
<comment type="subcellular location">
    <subcellularLocation>
        <location evidence="1">Cell envelope</location>
    </subcellularLocation>
</comment>
<protein>
    <submittedName>
        <fullName evidence="7">Efflux transporter periplasmic adaptor subunit</fullName>
    </submittedName>
</protein>
<dbReference type="GO" id="GO:1990281">
    <property type="term" value="C:efflux pump complex"/>
    <property type="evidence" value="ECO:0007669"/>
    <property type="project" value="TreeGrafter"/>
</dbReference>
<comment type="caution">
    <text evidence="7">The sequence shown here is derived from an EMBL/GenBank/DDBJ whole genome shotgun (WGS) entry which is preliminary data.</text>
</comment>
<gene>
    <name evidence="7" type="ORF">B9Z44_01755</name>
</gene>
<dbReference type="Proteomes" id="UP000251341">
    <property type="component" value="Unassembled WGS sequence"/>
</dbReference>
<dbReference type="Gene3D" id="2.40.420.20">
    <property type="match status" value="1"/>
</dbReference>
<keyword evidence="8" id="KW-1185">Reference proteome</keyword>
<dbReference type="GO" id="GO:0015562">
    <property type="term" value="F:efflux transmembrane transporter activity"/>
    <property type="evidence" value="ECO:0007669"/>
    <property type="project" value="TreeGrafter"/>
</dbReference>
<feature type="chain" id="PRO_5016445004" evidence="4">
    <location>
        <begin position="23"/>
        <end position="363"/>
    </location>
</feature>
<keyword evidence="4" id="KW-0732">Signal</keyword>
<dbReference type="InterPro" id="IPR006143">
    <property type="entry name" value="RND_pump_MFP"/>
</dbReference>
<dbReference type="EMBL" id="NESP01000001">
    <property type="protein sequence ID" value="PUE58431.1"/>
    <property type="molecule type" value="Genomic_DNA"/>
</dbReference>
<dbReference type="Pfam" id="PF25967">
    <property type="entry name" value="RND-MFP_C"/>
    <property type="match status" value="1"/>
</dbReference>
<dbReference type="SUPFAM" id="SSF111369">
    <property type="entry name" value="HlyD-like secretion proteins"/>
    <property type="match status" value="1"/>
</dbReference>
<dbReference type="PANTHER" id="PTHR30469">
    <property type="entry name" value="MULTIDRUG RESISTANCE PROTEIN MDTA"/>
    <property type="match status" value="1"/>
</dbReference>
<feature type="domain" description="Multidrug resistance protein MdtA-like barrel-sandwich hybrid" evidence="5">
    <location>
        <begin position="65"/>
        <end position="197"/>
    </location>
</feature>
<evidence type="ECO:0000313" key="8">
    <source>
        <dbReference type="Proteomes" id="UP000251341"/>
    </source>
</evidence>
<dbReference type="PANTHER" id="PTHR30469:SF15">
    <property type="entry name" value="HLYD FAMILY OF SECRETION PROTEINS"/>
    <property type="match status" value="1"/>
</dbReference>
<dbReference type="Pfam" id="PF25917">
    <property type="entry name" value="BSH_RND"/>
    <property type="match status" value="1"/>
</dbReference>
<dbReference type="InterPro" id="IPR058625">
    <property type="entry name" value="MdtA-like_BSH"/>
</dbReference>